<dbReference type="Proteomes" id="UP000472270">
    <property type="component" value="Unassembled WGS sequence"/>
</dbReference>
<evidence type="ECO:0000313" key="1">
    <source>
        <dbReference type="Ensembl" id="ENSSRHP00000076248.1"/>
    </source>
</evidence>
<dbReference type="SUPFAM" id="SSF53098">
    <property type="entry name" value="Ribonuclease H-like"/>
    <property type="match status" value="1"/>
</dbReference>
<accession>A0A673LB00</accession>
<dbReference type="PANTHER" id="PTHR45913">
    <property type="entry name" value="EPM2A-INTERACTING PROTEIN 1"/>
    <property type="match status" value="1"/>
</dbReference>
<reference evidence="1" key="1">
    <citation type="submission" date="2025-08" db="UniProtKB">
        <authorList>
            <consortium name="Ensembl"/>
        </authorList>
    </citation>
    <scope>IDENTIFICATION</scope>
</reference>
<organism evidence="1 2">
    <name type="scientific">Sinocyclocheilus rhinocerous</name>
    <dbReference type="NCBI Taxonomy" id="307959"/>
    <lineage>
        <taxon>Eukaryota</taxon>
        <taxon>Metazoa</taxon>
        <taxon>Chordata</taxon>
        <taxon>Craniata</taxon>
        <taxon>Vertebrata</taxon>
        <taxon>Euteleostomi</taxon>
        <taxon>Actinopterygii</taxon>
        <taxon>Neopterygii</taxon>
        <taxon>Teleostei</taxon>
        <taxon>Ostariophysi</taxon>
        <taxon>Cypriniformes</taxon>
        <taxon>Cyprinidae</taxon>
        <taxon>Cyprininae</taxon>
        <taxon>Sinocyclocheilus</taxon>
    </lineage>
</organism>
<evidence type="ECO:0008006" key="3">
    <source>
        <dbReference type="Google" id="ProtNLM"/>
    </source>
</evidence>
<dbReference type="AlphaFoldDB" id="A0A673LB00"/>
<name>A0A673LB00_9TELE</name>
<dbReference type="PANTHER" id="PTHR45913:SF20">
    <property type="entry name" value="GENERAL TRANSCRIPTION FACTOR II-I REPEAT DOMAIN-CONTAINING PROTEIN 2"/>
    <property type="match status" value="1"/>
</dbReference>
<reference evidence="1" key="2">
    <citation type="submission" date="2025-09" db="UniProtKB">
        <authorList>
            <consortium name="Ensembl"/>
        </authorList>
    </citation>
    <scope>IDENTIFICATION</scope>
</reference>
<protein>
    <recommendedName>
        <fullName evidence="3">DUF4371 domain-containing protein</fullName>
    </recommendedName>
</protein>
<keyword evidence="2" id="KW-1185">Reference proteome</keyword>
<sequence>MKRQIDYENRVFQSRWKTKYIFTEFKGAPMCLVCLETKSSCSHLRFKSEKDVISEGEIIKQCTIEMAKAFGYEKMAKNFESVSLSHRTVACRISDIQCQIQEKSKHTINNCRYFSLTLDESTDATDVSQLLIFARVITENFDIQEELLNLSSLHSTTKGEDIFKAVKNPVREYGGFAKLSAFVTDGAPLMQGTKSGLAGLLRKSDDNCPVLHCIIYQEALCAKTLDFGHVMNVMMKVTNLIRGGNRVLNHRKFVVFLDESLERLFALHNDILLFLEDNVKSDTSTYCCKQRDPEFLYARRCSGVQGFFFLSVSSLELCELQSDPFFQAKRNERGLEFWKLLPESCFPLRDFALLMHSMFGSTYICESSLSTMKPIKSKERNRLTDDTLFQLLQVGCTNFEIYIESIVHQQERPQVSH</sequence>
<dbReference type="InterPro" id="IPR012337">
    <property type="entry name" value="RNaseH-like_sf"/>
</dbReference>
<proteinExistence type="predicted"/>
<dbReference type="Ensembl" id="ENSSRHT00000078325.1">
    <property type="protein sequence ID" value="ENSSRHP00000076248.1"/>
    <property type="gene ID" value="ENSSRHG00000037866.1"/>
</dbReference>
<evidence type="ECO:0000313" key="2">
    <source>
        <dbReference type="Proteomes" id="UP000472270"/>
    </source>
</evidence>